<dbReference type="Pfam" id="PF13403">
    <property type="entry name" value="Hint_2"/>
    <property type="match status" value="1"/>
</dbReference>
<dbReference type="Proteomes" id="UP000198761">
    <property type="component" value="Unassembled WGS sequence"/>
</dbReference>
<reference evidence="2 3" key="1">
    <citation type="submission" date="2016-10" db="EMBL/GenBank/DDBJ databases">
        <authorList>
            <person name="de Groot N.N."/>
        </authorList>
    </citation>
    <scope>NUCLEOTIDE SEQUENCE [LARGE SCALE GENOMIC DNA]</scope>
    <source>
        <strain evidence="2 3">DSM 3857</strain>
    </source>
</reference>
<accession>A0A1H8GTJ1</accession>
<organism evidence="2 3">
    <name type="scientific">Gemmobacter aquatilis</name>
    <dbReference type="NCBI Taxonomy" id="933059"/>
    <lineage>
        <taxon>Bacteria</taxon>
        <taxon>Pseudomonadati</taxon>
        <taxon>Pseudomonadota</taxon>
        <taxon>Alphaproteobacteria</taxon>
        <taxon>Rhodobacterales</taxon>
        <taxon>Paracoccaceae</taxon>
        <taxon>Gemmobacter</taxon>
    </lineage>
</organism>
<keyword evidence="3" id="KW-1185">Reference proteome</keyword>
<dbReference type="InterPro" id="IPR028992">
    <property type="entry name" value="Hedgehog/Intein_dom"/>
</dbReference>
<gene>
    <name evidence="2" type="ORF">SAMN04488103_105165</name>
</gene>
<dbReference type="AlphaFoldDB" id="A0A1H8GTJ1"/>
<evidence type="ECO:0000313" key="3">
    <source>
        <dbReference type="Proteomes" id="UP000198761"/>
    </source>
</evidence>
<evidence type="ECO:0000313" key="2">
    <source>
        <dbReference type="EMBL" id="SEN47362.1"/>
    </source>
</evidence>
<dbReference type="InterPro" id="IPR036844">
    <property type="entry name" value="Hint_dom_sf"/>
</dbReference>
<dbReference type="SUPFAM" id="SSF51294">
    <property type="entry name" value="Hedgehog/intein (Hint) domain"/>
    <property type="match status" value="1"/>
</dbReference>
<proteinExistence type="predicted"/>
<sequence length="335" mass="35774">MTDMPTPHSLPGQTCMVFPADAIFVSIGVNLGDALRGPAEVCPGDIYELDRDFAAERLVLARAAGVQHVAPGSALGQPGDAVTLIGRYTLMGDDGNRVELLMLALAGTQAGLYAAPLSPMGAGIEYSLVKVEEAPEAAPLSELLCVSFARGTQITMADGSQRPIEALVAGERVLTRDHGPQPVRWVGHATLRAVGAFAPVVISAGAMGNAGDLIVSQHHRMFLYQRQRRGGLPTSELLVQARHLVNGETIFLREGAFIDYFSLVFDRHEIVYAEGIPAESLLVTEATLSRLPKELSAEVQARFPGLSQVQHFGTETGQLVLEPPADPALRRPMRG</sequence>
<dbReference type="Gene3D" id="2.170.16.10">
    <property type="entry name" value="Hedgehog/Intein (Hint) domain"/>
    <property type="match status" value="1"/>
</dbReference>
<dbReference type="STRING" id="933059.SAMN04488103_105165"/>
<name>A0A1H8GTJ1_9RHOB</name>
<evidence type="ECO:0000259" key="1">
    <source>
        <dbReference type="Pfam" id="PF13403"/>
    </source>
</evidence>
<dbReference type="EMBL" id="FOCE01000005">
    <property type="protein sequence ID" value="SEN47362.1"/>
    <property type="molecule type" value="Genomic_DNA"/>
</dbReference>
<protein>
    <submittedName>
        <fullName evidence="2">Hint domain-containing protein</fullName>
    </submittedName>
</protein>
<dbReference type="RefSeq" id="WP_245749446.1">
    <property type="nucleotide sequence ID" value="NZ_FOCE01000005.1"/>
</dbReference>
<feature type="domain" description="Hedgehog/Intein (Hint)" evidence="1">
    <location>
        <begin position="147"/>
        <end position="283"/>
    </location>
</feature>